<feature type="compositionally biased region" description="Basic and acidic residues" evidence="1">
    <location>
        <begin position="512"/>
        <end position="524"/>
    </location>
</feature>
<organism evidence="2 3">
    <name type="scientific">Herrania umbratica</name>
    <dbReference type="NCBI Taxonomy" id="108875"/>
    <lineage>
        <taxon>Eukaryota</taxon>
        <taxon>Viridiplantae</taxon>
        <taxon>Streptophyta</taxon>
        <taxon>Embryophyta</taxon>
        <taxon>Tracheophyta</taxon>
        <taxon>Spermatophyta</taxon>
        <taxon>Magnoliopsida</taxon>
        <taxon>eudicotyledons</taxon>
        <taxon>Gunneridae</taxon>
        <taxon>Pentapetalae</taxon>
        <taxon>rosids</taxon>
        <taxon>malvids</taxon>
        <taxon>Malvales</taxon>
        <taxon>Malvaceae</taxon>
        <taxon>Byttnerioideae</taxon>
        <taxon>Herrania</taxon>
    </lineage>
</organism>
<feature type="compositionally biased region" description="Basic and acidic residues" evidence="1">
    <location>
        <begin position="191"/>
        <end position="218"/>
    </location>
</feature>
<evidence type="ECO:0000256" key="1">
    <source>
        <dbReference type="SAM" id="MobiDB-lite"/>
    </source>
</evidence>
<name>A0A6J1BLZ4_9ROSI</name>
<protein>
    <submittedName>
        <fullName evidence="3">Collagen alpha-2(I) chain-like</fullName>
    </submittedName>
</protein>
<feature type="non-terminal residue" evidence="3">
    <location>
        <position position="591"/>
    </location>
</feature>
<feature type="region of interest" description="Disordered" evidence="1">
    <location>
        <begin position="1"/>
        <end position="21"/>
    </location>
</feature>
<evidence type="ECO:0000313" key="2">
    <source>
        <dbReference type="Proteomes" id="UP000504621"/>
    </source>
</evidence>
<accession>A0A6J1BLZ4</accession>
<reference evidence="3" key="1">
    <citation type="submission" date="2025-08" db="UniProtKB">
        <authorList>
            <consortium name="RefSeq"/>
        </authorList>
    </citation>
    <scope>IDENTIFICATION</scope>
    <source>
        <tissue evidence="3">Leaf</tissue>
    </source>
</reference>
<gene>
    <name evidence="3" type="primary">LOC110428894</name>
</gene>
<sequence length="591" mass="60339">MATGSCSRASSSRTRRRARRRSVVARLRYSRSLSVVASPRGSPGSVGAASRVGSADIELVLQQVEQLVVGRGREVVVGPGAAVVDTRPTGSGLRGGRVPLAPSRGESEQALRDAVALGAVVAVHRRRHGVQGVLEAVELGVEARRTRFPAGQVVVEALGQRVGGGVVEHERGGQRGPGRGAQPVAQLHRGQRVEPELGERPLGRDRGGTRVAQDRGDVAADQVEQGRAALAGRQRREPGGEPGAGRARGGRLVGCRGAPPDGGATREVAPQGRQRSGGRLRPQGPDVEGERDEDGVVGLRCGGRRGQRGVEQGQRVGGGEPEHAAACHPVDVAGVEPAGQPAAVVPQAPGQRHDGAPAVGTVAQPPDDGVDGHVGGGVVGLPGGTGDARAGGEHHEGAQVVGGGELVQRQQRVELRAQDPVEVLGGQRGEDAVVGPARGVHDGADRVGRRDGGQGRAQRVAVGDVARHEVGAGAGLPQVVEQSGGRRGGGTPAPEQQQVARAVGLDQVPGHESAERARGPRDDDGASGVDGLVDGEHDPVRPGLLEPAQGLLGVVQGPGPHRRNRRVARFAVDELGEQARDALGTGGLGGL</sequence>
<dbReference type="AlphaFoldDB" id="A0A6J1BLZ4"/>
<dbReference type="Proteomes" id="UP000504621">
    <property type="component" value="Unplaced"/>
</dbReference>
<feature type="region of interest" description="Disordered" evidence="1">
    <location>
        <begin position="432"/>
        <end position="545"/>
    </location>
</feature>
<evidence type="ECO:0000313" key="3">
    <source>
        <dbReference type="RefSeq" id="XP_021300491.1"/>
    </source>
</evidence>
<feature type="region of interest" description="Disordered" evidence="1">
    <location>
        <begin position="167"/>
        <end position="322"/>
    </location>
</feature>
<keyword evidence="2" id="KW-1185">Reference proteome</keyword>
<dbReference type="GeneID" id="110428894"/>
<dbReference type="RefSeq" id="XP_021300491.1">
    <property type="nucleotide sequence ID" value="XM_021444816.1"/>
</dbReference>
<feature type="compositionally biased region" description="Basic and acidic residues" evidence="1">
    <location>
        <begin position="439"/>
        <end position="453"/>
    </location>
</feature>
<proteinExistence type="predicted"/>